<evidence type="ECO:0000256" key="1">
    <source>
        <dbReference type="SAM" id="MobiDB-lite"/>
    </source>
</evidence>
<feature type="compositionally biased region" description="Polar residues" evidence="1">
    <location>
        <begin position="1559"/>
        <end position="1569"/>
    </location>
</feature>
<reference evidence="2" key="1">
    <citation type="journal article" date="2017" name="Mycologia">
        <title>Fusarium algeriense, sp. nov., a novel toxigenic crown rot pathogen of durum wheat from Algeria is nested in the Fusarium burgessii species complex.</title>
        <authorList>
            <person name="Laraba I."/>
            <person name="Keddad A."/>
            <person name="Boureghda H."/>
            <person name="Abdallah N."/>
            <person name="Vaughan M.M."/>
            <person name="Proctor R.H."/>
            <person name="Busman M."/>
            <person name="O'Donnell K."/>
        </authorList>
    </citation>
    <scope>NUCLEOTIDE SEQUENCE</scope>
    <source>
        <strain evidence="2">NRRL 25174</strain>
    </source>
</reference>
<keyword evidence="3" id="KW-1185">Reference proteome</keyword>
<feature type="compositionally biased region" description="Acidic residues" evidence="1">
    <location>
        <begin position="1592"/>
        <end position="1609"/>
    </location>
</feature>
<feature type="compositionally biased region" description="Acidic residues" evidence="1">
    <location>
        <begin position="865"/>
        <end position="878"/>
    </location>
</feature>
<feature type="compositionally biased region" description="Basic and acidic residues" evidence="1">
    <location>
        <begin position="1664"/>
        <end position="1673"/>
    </location>
</feature>
<proteinExistence type="predicted"/>
<feature type="region of interest" description="Disordered" evidence="1">
    <location>
        <begin position="1050"/>
        <end position="1069"/>
    </location>
</feature>
<protein>
    <recommendedName>
        <fullName evidence="4">Transaldolase</fullName>
    </recommendedName>
</protein>
<feature type="compositionally biased region" description="Low complexity" evidence="1">
    <location>
        <begin position="1894"/>
        <end position="1931"/>
    </location>
</feature>
<evidence type="ECO:0000313" key="2">
    <source>
        <dbReference type="EMBL" id="KAF4337425.1"/>
    </source>
</evidence>
<evidence type="ECO:0008006" key="4">
    <source>
        <dbReference type="Google" id="ProtNLM"/>
    </source>
</evidence>
<reference evidence="2" key="2">
    <citation type="submission" date="2020-02" db="EMBL/GenBank/DDBJ databases">
        <title>Identification and distribution of gene clusters putatively required for synthesis of sphingolipid metabolism inhibitors in phylogenetically diverse species of the filamentous fungus Fusarium.</title>
        <authorList>
            <person name="Kim H.-S."/>
            <person name="Busman M."/>
            <person name="Brown D.W."/>
            <person name="Divon H."/>
            <person name="Uhlig S."/>
            <person name="Proctor R.H."/>
        </authorList>
    </citation>
    <scope>NUCLEOTIDE SEQUENCE</scope>
    <source>
        <strain evidence="2">NRRL 25174</strain>
    </source>
</reference>
<feature type="region of interest" description="Disordered" evidence="1">
    <location>
        <begin position="1114"/>
        <end position="1183"/>
    </location>
</feature>
<feature type="compositionally biased region" description="Basic and acidic residues" evidence="1">
    <location>
        <begin position="1625"/>
        <end position="1634"/>
    </location>
</feature>
<feature type="region of interest" description="Disordered" evidence="1">
    <location>
        <begin position="823"/>
        <end position="919"/>
    </location>
</feature>
<dbReference type="OrthoDB" id="4850289at2759"/>
<name>A0A9P5AEN0_9HYPO</name>
<comment type="caution">
    <text evidence="2">The sequence shown here is derived from an EMBL/GenBank/DDBJ whole genome shotgun (WGS) entry which is preliminary data.</text>
</comment>
<feature type="region of interest" description="Disordered" evidence="1">
    <location>
        <begin position="1762"/>
        <end position="1972"/>
    </location>
</feature>
<feature type="region of interest" description="Disordered" evidence="1">
    <location>
        <begin position="1396"/>
        <end position="1677"/>
    </location>
</feature>
<feature type="compositionally biased region" description="Basic residues" evidence="1">
    <location>
        <begin position="1647"/>
        <end position="1658"/>
    </location>
</feature>
<dbReference type="Proteomes" id="UP000730481">
    <property type="component" value="Unassembled WGS sequence"/>
</dbReference>
<feature type="compositionally biased region" description="Basic residues" evidence="1">
    <location>
        <begin position="1573"/>
        <end position="1585"/>
    </location>
</feature>
<feature type="compositionally biased region" description="Basic and acidic residues" evidence="1">
    <location>
        <begin position="1848"/>
        <end position="1859"/>
    </location>
</feature>
<feature type="compositionally biased region" description="Acidic residues" evidence="1">
    <location>
        <begin position="1396"/>
        <end position="1437"/>
    </location>
</feature>
<feature type="compositionally biased region" description="Low complexity" evidence="1">
    <location>
        <begin position="1951"/>
        <end position="1965"/>
    </location>
</feature>
<evidence type="ECO:0000313" key="3">
    <source>
        <dbReference type="Proteomes" id="UP000730481"/>
    </source>
</evidence>
<feature type="compositionally biased region" description="Low complexity" evidence="1">
    <location>
        <begin position="1116"/>
        <end position="1132"/>
    </location>
</feature>
<feature type="compositionally biased region" description="Basic and acidic residues" evidence="1">
    <location>
        <begin position="1797"/>
        <end position="1819"/>
    </location>
</feature>
<dbReference type="EMBL" id="PVQB02000418">
    <property type="protein sequence ID" value="KAF4337425.1"/>
    <property type="molecule type" value="Genomic_DNA"/>
</dbReference>
<organism evidence="2 3">
    <name type="scientific">Fusarium beomiforme</name>
    <dbReference type="NCBI Taxonomy" id="44412"/>
    <lineage>
        <taxon>Eukaryota</taxon>
        <taxon>Fungi</taxon>
        <taxon>Dikarya</taxon>
        <taxon>Ascomycota</taxon>
        <taxon>Pezizomycotina</taxon>
        <taxon>Sordariomycetes</taxon>
        <taxon>Hypocreomycetidae</taxon>
        <taxon>Hypocreales</taxon>
        <taxon>Nectriaceae</taxon>
        <taxon>Fusarium</taxon>
        <taxon>Fusarium burgessii species complex</taxon>
    </lineage>
</organism>
<gene>
    <name evidence="2" type="ORF">FBEOM_8702</name>
</gene>
<feature type="region of interest" description="Disordered" evidence="1">
    <location>
        <begin position="185"/>
        <end position="210"/>
    </location>
</feature>
<sequence>MERAAAIVSSVGRDESSRNYVSSDIATKRLDLLIGPTDVDWFHRHRFFSDKLKSDTPIDDIVQESFTYHESRMLMPSDRADIKELQAANTKRYQALLDNRFKEVEDSLATKLTMMYFGLPIAPIEDILKELAMALGPEEEVPLYNIKPPLHFLTAHDRRNWGKDSRKGMLNKETYSWPIPVSKTGEPSLSLRGGGEAKSPAPIPEMHTTGDYVPEKETEAVPEDGWTYLYSTYGRIPFVPTKWRSYALALRQLLHVHPAKSKQTEEKYDYKLHFFDKRTGNRRIICSSLPIPSDCEAISFIEDHFIDSSDKSHEDCCTLFINSAGAKVETRPEYWQPSQKQLETDTVRIGRCLGTFPNGPEKDAISYAYIAFPRTETPRFDVSKYGSQQYNAHFKTAVEILFGRPMGYSDARCSEYNHALFRLYDKNKPNEKKTIPIVYGAMGLPQWAWERLHPLNNPGTCWMIECSWLDADLQPLIFPNYYPKPNPYMLGHGTNLAVEFDYYYEVICDFTAETFDDETDRKLESVYVLEGDPINTYGGGVKGLEVFPRRGNNASRKPCGDAVGGELQQFSTWFFTCHPHWLPGHCRLFPGWYDGKDISVELPPLTSKVDEFFNAVNLLTSKTKCVRDLAADHMLLKQTPCDNSQQVQDMDYPSYLLSPTANDDEWYRVRESITSPHITVSFVKKSDADWLRCISSSNVWGIRVAHPDFYHERPRLGEDTLEIKSLNGRIVDPTANYGSAPAAVGHFRPAPQLPLLEDGSYPKPLSFHRPEAFRRPPLPHIEIREPPTPTLVFPVTPVLHGEYELEPKQEYDVGVLATSRPDWANKPHAVHTPLYPRSEGSDEDIYGCSLDSNNSSRDGGGDPSEQGEADVEMVDEDEPAHVVTSLPGPLNRLQANNSAPRNDRESTYTNQPSVFGGRRGWPSTAEVAIPLNAPPAEKILRTSHDVPMVSTAILTATEQADLQKKFAEARNMLLKRTMKCTFDDCDFIYRLDDHEAIKKHTWEAHKSRKCPWCDDPLFEWWDKDQINKHMREKHANVLRQVLGVADNAAPRTAPAMPRPAPSQPTAPSDTARLVQMAHELEQMAHSGRCHPPQAVALLQQASVLHQLAAFPPQPVTQPQQVAQPQPAAQPFALGQTHDPFNIPRSVPPRPAPGPSASQRIPSPVNMPKRPSGTPLAAERKLSKPPRRLNPLVWHDIAGPKAFSDPPDKCPFCNYPKFELMSSASVWEHFKKIHQEKKIDHCPFCQLPLFAIYGINGKGEELRKEYTDDECVKHMDCHIYELWDLAAENLERSSSQNAQASQSGDGGIIQTRRARAAQEGKTRAEKANKEKALAAAREKERKITSEIPLKAPDTAIKCQFFHKCGVMVGHMSDEEYRNHIEKSHQEENVEFVPSDAEFDNVDNDDAEVDGGDDNNDTGDERDEDSGPSDEEDDDDDDDHGGFSQPRLAARQSTPRPPPRNASPEPRVIELASDAESMDVDSNKSAVAVVITKKPTPKKSMAKKPSPPKMGNRRRSPAPQIESGVESHSEVASTVSRGRRRRSTHKATPEPPQTAAASVEAQVSKTKSSATEGRHRTKKAKKSKKSRKTGEKDGDYEDDGYETDDYEEEPNEQGGPALRRRANSPDWVKKLGKEDPSFDPDDDMYCSKCLRKAPKKRSKSPNRSPIGRDNEVKAHTDKKRCCRIRNAIGDHEHLPNRSGWIKGSNMPKKLTAIKDKFRRRYPTYARTIYPTNQIDNFASVWRSDPNNEDNKAWWDIPWPPYEGNPPFPGSWEAPEMPQDDNTPGRKQGSSFKGILPADSRYRYQSDSDSEESIHPDIREDISDLAIDATTALKRPGSDITSAEEVQAEEPAAKKARTETKTTKTTKGGKGGKKSGTASSQPSRASSRIRMQKERASPAVSTAASTVGVATPAASKPTASKTAAAKAATSKGAPRVTSKAAWKASSKQDPSKNTSKASTPAAAPTPDYDSSDPDR</sequence>
<accession>A0A9P5AEN0</accession>